<comment type="caution">
    <text evidence="2">The sequence shown here is derived from an EMBL/GenBank/DDBJ whole genome shotgun (WGS) entry which is preliminary data.</text>
</comment>
<organism evidence="2 3">
    <name type="scientific">Nephila pilipes</name>
    <name type="common">Giant wood spider</name>
    <name type="synonym">Nephila maculata</name>
    <dbReference type="NCBI Taxonomy" id="299642"/>
    <lineage>
        <taxon>Eukaryota</taxon>
        <taxon>Metazoa</taxon>
        <taxon>Ecdysozoa</taxon>
        <taxon>Arthropoda</taxon>
        <taxon>Chelicerata</taxon>
        <taxon>Arachnida</taxon>
        <taxon>Araneae</taxon>
        <taxon>Araneomorphae</taxon>
        <taxon>Entelegynae</taxon>
        <taxon>Araneoidea</taxon>
        <taxon>Nephilidae</taxon>
        <taxon>Nephila</taxon>
    </lineage>
</organism>
<keyword evidence="3" id="KW-1185">Reference proteome</keyword>
<proteinExistence type="predicted"/>
<name>A0A8X6R1Q9_NEPPI</name>
<evidence type="ECO:0000313" key="1">
    <source>
        <dbReference type="EMBL" id="GFS96057.1"/>
    </source>
</evidence>
<dbReference type="EMBL" id="BMAW01086888">
    <property type="protein sequence ID" value="GFU49211.1"/>
    <property type="molecule type" value="Genomic_DNA"/>
</dbReference>
<evidence type="ECO:0000313" key="3">
    <source>
        <dbReference type="Proteomes" id="UP000887013"/>
    </source>
</evidence>
<feature type="non-terminal residue" evidence="2">
    <location>
        <position position="1"/>
    </location>
</feature>
<reference evidence="2" key="1">
    <citation type="submission" date="2020-08" db="EMBL/GenBank/DDBJ databases">
        <title>Multicomponent nature underlies the extraordinary mechanical properties of spider dragline silk.</title>
        <authorList>
            <person name="Kono N."/>
            <person name="Nakamura H."/>
            <person name="Mori M."/>
            <person name="Yoshida Y."/>
            <person name="Ohtoshi R."/>
            <person name="Malay A.D."/>
            <person name="Moran D.A.P."/>
            <person name="Tomita M."/>
            <person name="Numata K."/>
            <person name="Arakawa K."/>
        </authorList>
    </citation>
    <scope>NUCLEOTIDE SEQUENCE</scope>
</reference>
<protein>
    <submittedName>
        <fullName evidence="2">Uncharacterized protein</fullName>
    </submittedName>
</protein>
<sequence length="30" mass="3493">DLNVEINLPRIAKRQSQGCNVKLTITEEYF</sequence>
<accession>A0A8X6R1Q9</accession>
<evidence type="ECO:0000313" key="2">
    <source>
        <dbReference type="EMBL" id="GFU49211.1"/>
    </source>
</evidence>
<gene>
    <name evidence="2" type="ORF">NPIL_366791</name>
    <name evidence="1" type="ORF">NPIL_646671</name>
</gene>
<dbReference type="AlphaFoldDB" id="A0A8X6R1Q9"/>
<dbReference type="Proteomes" id="UP000887013">
    <property type="component" value="Unassembled WGS sequence"/>
</dbReference>
<dbReference type="EMBL" id="BMAW01054365">
    <property type="protein sequence ID" value="GFS96057.1"/>
    <property type="molecule type" value="Genomic_DNA"/>
</dbReference>